<dbReference type="EnsemblMetazoa" id="XM_038213967.1">
    <property type="protein sequence ID" value="XP_038069895.1"/>
    <property type="gene ID" value="LOC119739140"/>
</dbReference>
<name>A0A914B0H2_PATMI</name>
<feature type="compositionally biased region" description="Low complexity" evidence="1">
    <location>
        <begin position="72"/>
        <end position="83"/>
    </location>
</feature>
<evidence type="ECO:0000256" key="1">
    <source>
        <dbReference type="SAM" id="MobiDB-lite"/>
    </source>
</evidence>
<organism evidence="3 4">
    <name type="scientific">Patiria miniata</name>
    <name type="common">Bat star</name>
    <name type="synonym">Asterina miniata</name>
    <dbReference type="NCBI Taxonomy" id="46514"/>
    <lineage>
        <taxon>Eukaryota</taxon>
        <taxon>Metazoa</taxon>
        <taxon>Echinodermata</taxon>
        <taxon>Eleutherozoa</taxon>
        <taxon>Asterozoa</taxon>
        <taxon>Asteroidea</taxon>
        <taxon>Valvatacea</taxon>
        <taxon>Valvatida</taxon>
        <taxon>Asterinidae</taxon>
        <taxon>Patiria</taxon>
    </lineage>
</organism>
<dbReference type="PANTHER" id="PTHR24067">
    <property type="entry name" value="UBIQUITIN-CONJUGATING ENZYME E2"/>
    <property type="match status" value="1"/>
</dbReference>
<dbReference type="InterPro" id="IPR050113">
    <property type="entry name" value="Ub_conjugating_enzyme"/>
</dbReference>
<dbReference type="SUPFAM" id="SSF54495">
    <property type="entry name" value="UBC-like"/>
    <property type="match status" value="1"/>
</dbReference>
<dbReference type="Pfam" id="PF00179">
    <property type="entry name" value="UQ_con"/>
    <property type="match status" value="1"/>
</dbReference>
<evidence type="ECO:0000259" key="2">
    <source>
        <dbReference type="PROSITE" id="PS50127"/>
    </source>
</evidence>
<feature type="compositionally biased region" description="Polar residues" evidence="1">
    <location>
        <begin position="1"/>
        <end position="19"/>
    </location>
</feature>
<reference evidence="3" key="1">
    <citation type="submission" date="2022-11" db="UniProtKB">
        <authorList>
            <consortium name="EnsemblMetazoa"/>
        </authorList>
    </citation>
    <scope>IDENTIFICATION</scope>
</reference>
<dbReference type="OrthoDB" id="5596422at2759"/>
<dbReference type="RefSeq" id="XP_038069895.1">
    <property type="nucleotide sequence ID" value="XM_038213967.1"/>
</dbReference>
<proteinExistence type="predicted"/>
<keyword evidence="4" id="KW-1185">Reference proteome</keyword>
<dbReference type="PROSITE" id="PS50127">
    <property type="entry name" value="UBC_2"/>
    <property type="match status" value="1"/>
</dbReference>
<protein>
    <recommendedName>
        <fullName evidence="2">UBC core domain-containing protein</fullName>
    </recommendedName>
</protein>
<accession>A0A914B0H2</accession>
<dbReference type="Gene3D" id="3.10.110.10">
    <property type="entry name" value="Ubiquitin Conjugating Enzyme"/>
    <property type="match status" value="1"/>
</dbReference>
<feature type="domain" description="UBC core" evidence="2">
    <location>
        <begin position="91"/>
        <end position="239"/>
    </location>
</feature>
<dbReference type="CTD" id="64400"/>
<dbReference type="GeneID" id="119739140"/>
<dbReference type="OMA" id="WGFPEWR"/>
<evidence type="ECO:0000313" key="4">
    <source>
        <dbReference type="Proteomes" id="UP000887568"/>
    </source>
</evidence>
<evidence type="ECO:0000313" key="3">
    <source>
        <dbReference type="EnsemblMetazoa" id="XP_038069895.1"/>
    </source>
</evidence>
<dbReference type="SMART" id="SM00212">
    <property type="entry name" value="UBCc"/>
    <property type="match status" value="1"/>
</dbReference>
<dbReference type="CDD" id="cd23814">
    <property type="entry name" value="UEV_AKTIP"/>
    <property type="match status" value="1"/>
</dbReference>
<feature type="region of interest" description="Disordered" evidence="1">
    <location>
        <begin position="265"/>
        <end position="292"/>
    </location>
</feature>
<dbReference type="AlphaFoldDB" id="A0A914B0H2"/>
<dbReference type="InterPro" id="IPR000608">
    <property type="entry name" value="UBC"/>
</dbReference>
<dbReference type="InterPro" id="IPR016135">
    <property type="entry name" value="UBQ-conjugating_enzyme/RWD"/>
</dbReference>
<feature type="region of interest" description="Disordered" evidence="1">
    <location>
        <begin position="1"/>
        <end position="83"/>
    </location>
</feature>
<sequence>MASDVHSTQGGVTNETESQLIIRRNPVPAAKKQLPQVPKDDEEAVGPGRPSSGVQRSGVERSGSTTSAERVSSATSPSNGTSSSGAYGQFYLEYALMAEFNQLHKQKLPGVHVIPSAKSPLHWFGVLFIRQGLYQEGIFKFDLLIPENYPDGDSPRLIFRPSIFHPIVDPVSGELDVQRAFTKWKRNVNHIWQVLLYARRVFYKIDTKAPLNPEAAVLYEEEMDLFKSKVNETVEMCKSRKYDPPYSEDPHAIHFSEWDDDKHGTARTAIMTPKPQKSPGETEGQKNAQISGLSWVKPGTLQVFSKD</sequence>
<dbReference type="Proteomes" id="UP000887568">
    <property type="component" value="Unplaced"/>
</dbReference>